<organism evidence="10 11">
    <name type="scientific">Helicovermis profundi</name>
    <dbReference type="NCBI Taxonomy" id="3065157"/>
    <lineage>
        <taxon>Bacteria</taxon>
        <taxon>Bacillati</taxon>
        <taxon>Bacillota</taxon>
        <taxon>Clostridia</taxon>
        <taxon>Helicovermis</taxon>
    </lineage>
</organism>
<dbReference type="GO" id="GO:0006465">
    <property type="term" value="P:signal peptide processing"/>
    <property type="evidence" value="ECO:0007669"/>
    <property type="project" value="TreeGrafter"/>
</dbReference>
<feature type="domain" description="Prepilin peptidase A24 N-terminal" evidence="9">
    <location>
        <begin position="8"/>
        <end position="91"/>
    </location>
</feature>
<feature type="transmembrane region" description="Helical" evidence="7">
    <location>
        <begin position="6"/>
        <end position="24"/>
    </location>
</feature>
<proteinExistence type="inferred from homology"/>
<keyword evidence="3" id="KW-1003">Cell membrane</keyword>
<name>A0AAU9E2Z1_9FIRM</name>
<evidence type="ECO:0000313" key="10">
    <source>
        <dbReference type="EMBL" id="BEP28981.1"/>
    </source>
</evidence>
<evidence type="ECO:0000256" key="3">
    <source>
        <dbReference type="ARBA" id="ARBA00022475"/>
    </source>
</evidence>
<evidence type="ECO:0000313" key="11">
    <source>
        <dbReference type="Proteomes" id="UP001321786"/>
    </source>
</evidence>
<dbReference type="PANTHER" id="PTHR30487">
    <property type="entry name" value="TYPE 4 PREPILIN-LIKE PROTEINS LEADER PEPTIDE-PROCESSING ENZYME"/>
    <property type="match status" value="1"/>
</dbReference>
<keyword evidence="11" id="KW-1185">Reference proteome</keyword>
<dbReference type="KEGG" id="hprf:HLPR_13120"/>
<gene>
    <name evidence="10" type="ORF">HLPR_13120</name>
</gene>
<evidence type="ECO:0000256" key="4">
    <source>
        <dbReference type="ARBA" id="ARBA00022692"/>
    </source>
</evidence>
<feature type="transmembrane region" description="Helical" evidence="7">
    <location>
        <begin position="216"/>
        <end position="234"/>
    </location>
</feature>
<feature type="domain" description="Prepilin type IV endopeptidase peptidase" evidence="8">
    <location>
        <begin position="103"/>
        <end position="203"/>
    </location>
</feature>
<evidence type="ECO:0000256" key="7">
    <source>
        <dbReference type="SAM" id="Phobius"/>
    </source>
</evidence>
<sequence>MEYLIIFLFGISFGSFFNVCIYRIPKKISIIKPNSHCFNCKKELRFKDMIPVVGYFLNKGKCNYCGAKYSIRYSLVELLSGLLFVLAFIKFAYTLEFFFAVTIISLLLIITFIDFDHMEIPDSLNIIIFIVAIIHNLIYKEFSPIELIIAFLIGGGIFLIIALIGPMGGGDIKLMAALSIFFGPIYIVLLMILSFIVGGIISILLLITKKKNRKDYIPFGPFIAFSAMLLILYGPKLLQYYLNIIG</sequence>
<dbReference type="EMBL" id="AP028654">
    <property type="protein sequence ID" value="BEP28981.1"/>
    <property type="molecule type" value="Genomic_DNA"/>
</dbReference>
<keyword evidence="6 7" id="KW-0472">Membrane</keyword>
<dbReference type="InterPro" id="IPR050882">
    <property type="entry name" value="Prepilin_peptidase/N-MTase"/>
</dbReference>
<dbReference type="InterPro" id="IPR000045">
    <property type="entry name" value="Prepilin_IV_endopep_pep"/>
</dbReference>
<evidence type="ECO:0000256" key="6">
    <source>
        <dbReference type="ARBA" id="ARBA00023136"/>
    </source>
</evidence>
<dbReference type="GO" id="GO:0004190">
    <property type="term" value="F:aspartic-type endopeptidase activity"/>
    <property type="evidence" value="ECO:0007669"/>
    <property type="project" value="InterPro"/>
</dbReference>
<reference evidence="10 11" key="1">
    <citation type="submission" date="2023-08" db="EMBL/GenBank/DDBJ databases">
        <title>Helicovermis profunda gen. nov., sp. nov., a novel mesophilic, fermentative bacterium within the Bacillota from a deep-sea hydrothermal vent chimney.</title>
        <authorList>
            <person name="Miyazaki U."/>
            <person name="Mizutani D."/>
            <person name="Hashimoto Y."/>
            <person name="Tame A."/>
            <person name="Sawayama S."/>
            <person name="Miyazaki J."/>
            <person name="Takai K."/>
            <person name="Nakagawa S."/>
        </authorList>
    </citation>
    <scope>NUCLEOTIDE SEQUENCE [LARGE SCALE GENOMIC DNA]</scope>
    <source>
        <strain evidence="10 11">S502</strain>
    </source>
</reference>
<dbReference type="GO" id="GO:0005886">
    <property type="term" value="C:plasma membrane"/>
    <property type="evidence" value="ECO:0007669"/>
    <property type="project" value="UniProtKB-SubCell"/>
</dbReference>
<comment type="similarity">
    <text evidence="2">Belongs to the peptidase A24 family.</text>
</comment>
<dbReference type="Proteomes" id="UP001321786">
    <property type="component" value="Chromosome"/>
</dbReference>
<keyword evidence="4 7" id="KW-0812">Transmembrane</keyword>
<evidence type="ECO:0000256" key="1">
    <source>
        <dbReference type="ARBA" id="ARBA00004651"/>
    </source>
</evidence>
<keyword evidence="5 7" id="KW-1133">Transmembrane helix</keyword>
<evidence type="ECO:0000256" key="2">
    <source>
        <dbReference type="ARBA" id="ARBA00005801"/>
    </source>
</evidence>
<evidence type="ECO:0000259" key="8">
    <source>
        <dbReference type="Pfam" id="PF01478"/>
    </source>
</evidence>
<dbReference type="Gene3D" id="1.20.120.1220">
    <property type="match status" value="1"/>
</dbReference>
<feature type="transmembrane region" description="Helical" evidence="7">
    <location>
        <begin position="97"/>
        <end position="115"/>
    </location>
</feature>
<comment type="subcellular location">
    <subcellularLocation>
        <location evidence="1">Cell membrane</location>
        <topology evidence="1">Multi-pass membrane protein</topology>
    </subcellularLocation>
</comment>
<feature type="transmembrane region" description="Helical" evidence="7">
    <location>
        <begin position="145"/>
        <end position="164"/>
    </location>
</feature>
<dbReference type="Pfam" id="PF06750">
    <property type="entry name" value="A24_N_bact"/>
    <property type="match status" value="1"/>
</dbReference>
<protein>
    <submittedName>
        <fullName evidence="10">A24 family peptidase</fullName>
    </submittedName>
</protein>
<dbReference type="RefSeq" id="WP_338537275.1">
    <property type="nucleotide sequence ID" value="NZ_AP028654.1"/>
</dbReference>
<dbReference type="Pfam" id="PF01478">
    <property type="entry name" value="Peptidase_A24"/>
    <property type="match status" value="1"/>
</dbReference>
<dbReference type="InterPro" id="IPR010627">
    <property type="entry name" value="Prepilin_pept_A24_N"/>
</dbReference>
<dbReference type="AlphaFoldDB" id="A0AAU9E2Z1"/>
<dbReference type="PANTHER" id="PTHR30487:SF0">
    <property type="entry name" value="PREPILIN LEADER PEPTIDASE_N-METHYLTRANSFERASE-RELATED"/>
    <property type="match status" value="1"/>
</dbReference>
<evidence type="ECO:0000256" key="5">
    <source>
        <dbReference type="ARBA" id="ARBA00022989"/>
    </source>
</evidence>
<feature type="transmembrane region" description="Helical" evidence="7">
    <location>
        <begin position="122"/>
        <end position="139"/>
    </location>
</feature>
<accession>A0AAU9E2Z1</accession>
<feature type="transmembrane region" description="Helical" evidence="7">
    <location>
        <begin position="176"/>
        <end position="204"/>
    </location>
</feature>
<evidence type="ECO:0000259" key="9">
    <source>
        <dbReference type="Pfam" id="PF06750"/>
    </source>
</evidence>